<reference evidence="23" key="1">
    <citation type="submission" date="2003-08" db="EMBL/GenBank/DDBJ databases">
        <authorList>
            <person name="Birren B."/>
            <person name="Nusbaum C."/>
            <person name="Abebe A."/>
            <person name="Abouelleil A."/>
            <person name="Adekoya E."/>
            <person name="Ait-zahra M."/>
            <person name="Allen N."/>
            <person name="Allen T."/>
            <person name="An P."/>
            <person name="Anderson M."/>
            <person name="Anderson S."/>
            <person name="Arachchi H."/>
            <person name="Armbruster J."/>
            <person name="Bachantsang P."/>
            <person name="Baldwin J."/>
            <person name="Barry A."/>
            <person name="Bayul T."/>
            <person name="Blitshsteyn B."/>
            <person name="Bloom T."/>
            <person name="Blye J."/>
            <person name="Boguslavskiy L."/>
            <person name="Borowsky M."/>
            <person name="Boukhgalter B."/>
            <person name="Brunache A."/>
            <person name="Butler J."/>
            <person name="Calixte N."/>
            <person name="Calvo S."/>
            <person name="Camarata J."/>
            <person name="Campo K."/>
            <person name="Chang J."/>
            <person name="Cheshatsang Y."/>
            <person name="Citroen M."/>
            <person name="Collymore A."/>
            <person name="Considine T."/>
            <person name="Cook A."/>
            <person name="Cooke P."/>
            <person name="Corum B."/>
            <person name="Cuomo C."/>
            <person name="David R."/>
            <person name="Dawoe T."/>
            <person name="Degray S."/>
            <person name="Dodge S."/>
            <person name="Dooley K."/>
            <person name="Dorje P."/>
            <person name="Dorjee K."/>
            <person name="Dorris L."/>
            <person name="Duffey N."/>
            <person name="Dupes A."/>
            <person name="Elkins T."/>
            <person name="Engels R."/>
            <person name="Erickson J."/>
            <person name="Farina A."/>
            <person name="Faro S."/>
            <person name="Ferreira P."/>
            <person name="Fischer H."/>
            <person name="Fitzgerald M."/>
            <person name="Foley K."/>
            <person name="Gage D."/>
            <person name="Galagan J."/>
            <person name="Gearin G."/>
            <person name="Gnerre S."/>
            <person name="Gnirke A."/>
            <person name="Goyette A."/>
            <person name="Graham J."/>
            <person name="Grandbois E."/>
            <person name="Gyaltsen K."/>
            <person name="Hafez N."/>
            <person name="Hagopian D."/>
            <person name="Hagos B."/>
            <person name="Hall J."/>
            <person name="Hatcher B."/>
            <person name="Heller A."/>
            <person name="Higgins H."/>
            <person name="Honan T."/>
            <person name="Horn A."/>
            <person name="Houde N."/>
            <person name="Hughes L."/>
            <person name="Hulme W."/>
            <person name="Husby E."/>
            <person name="Iliev I."/>
            <person name="Jaffe D."/>
            <person name="Jones C."/>
            <person name="Kamal M."/>
            <person name="Kamat A."/>
            <person name="Kamvysselis M."/>
            <person name="Karlsson E."/>
            <person name="Kells C."/>
            <person name="Kieu A."/>
            <person name="Kisner P."/>
            <person name="Kodira C."/>
            <person name="Kulbokas E."/>
            <person name="Labutti K."/>
            <person name="Lama D."/>
            <person name="Landers T."/>
            <person name="Leger J."/>
            <person name="Levine S."/>
            <person name="Lewis D."/>
            <person name="Lewis T."/>
            <person name="Lindblad-toh K."/>
            <person name="Liu X."/>
            <person name="Lokyitsang T."/>
            <person name="Lokyitsang Y."/>
            <person name="Lucien O."/>
            <person name="Lui A."/>
            <person name="Ma L.J."/>
            <person name="Mabbitt R."/>
            <person name="Macdonald J."/>
            <person name="Maclean C."/>
            <person name="Major J."/>
            <person name="Manning J."/>
            <person name="Marabella R."/>
            <person name="Maru K."/>
            <person name="Matthews C."/>
            <person name="Mauceli E."/>
            <person name="Mccarthy M."/>
            <person name="Mcdonough S."/>
            <person name="Mcghee T."/>
            <person name="Meldrim J."/>
            <person name="Meneus L."/>
            <person name="Mesirov J."/>
            <person name="Mihalev A."/>
            <person name="Mihova T."/>
            <person name="Mikkelsen T."/>
            <person name="Mlenga V."/>
            <person name="Moru K."/>
            <person name="Mozes J."/>
            <person name="Mulrain L."/>
            <person name="Munson G."/>
            <person name="Naylor J."/>
            <person name="Newes C."/>
            <person name="Nguyen C."/>
            <person name="Nguyen N."/>
            <person name="Nguyen T."/>
            <person name="Nicol R."/>
            <person name="Nielsen C."/>
            <person name="Nizzari M."/>
            <person name="Norbu C."/>
            <person name="Norbu N."/>
            <person name="O'donnell P."/>
            <person name="Okoawo O."/>
            <person name="O'leary S."/>
            <person name="Omotosho B."/>
            <person name="O'neill K."/>
            <person name="Osman S."/>
            <person name="Parker S."/>
            <person name="Perrin D."/>
            <person name="Phunkhang P."/>
            <person name="Piqani B."/>
            <person name="Purcell S."/>
            <person name="Rachupka T."/>
            <person name="Ramasamy U."/>
            <person name="Rameau R."/>
            <person name="Ray V."/>
            <person name="Raymond C."/>
            <person name="Retta R."/>
            <person name="Richardson S."/>
            <person name="Rise C."/>
            <person name="Rodriguez J."/>
            <person name="Rogers J."/>
            <person name="Rogov P."/>
            <person name="Rutman M."/>
            <person name="Schupbach R."/>
            <person name="Seaman C."/>
            <person name="Settipalli S."/>
            <person name="Sharpe T."/>
            <person name="Sheridan J."/>
            <person name="Sherpa N."/>
            <person name="Shi J."/>
            <person name="Smirnov S."/>
            <person name="Smith C."/>
            <person name="Sougnez C."/>
            <person name="Spencer B."/>
            <person name="Stalker J."/>
            <person name="Stange-thomann N."/>
            <person name="Stavropoulos S."/>
            <person name="Stetson K."/>
            <person name="Stone C."/>
            <person name="Stone S."/>
            <person name="Stubbs M."/>
            <person name="Talamas J."/>
            <person name="Tchuinga P."/>
            <person name="Tenzing P."/>
            <person name="Tesfaye S."/>
            <person name="Theodore J."/>
            <person name="Thoulutsang Y."/>
            <person name="Topham K."/>
            <person name="Towey S."/>
            <person name="Tsamla T."/>
            <person name="Tsomo N."/>
            <person name="Vallee D."/>
            <person name="Vassiliev H."/>
            <person name="Venkataraman V."/>
            <person name="Vinson J."/>
            <person name="Vo A."/>
            <person name="Wade C."/>
            <person name="Wang S."/>
            <person name="Wangchuk T."/>
            <person name="Wangdi T."/>
            <person name="Whittaker C."/>
            <person name="Wilkinson J."/>
            <person name="Wu Y."/>
            <person name="Wyman D."/>
            <person name="Yadav S."/>
            <person name="Yang S."/>
            <person name="Yang X."/>
            <person name="Yeager S."/>
            <person name="Yee E."/>
            <person name="Young G."/>
            <person name="Zainoun J."/>
            <person name="Zembeck L."/>
            <person name="Zimmer A."/>
            <person name="Zody M."/>
            <person name="Lander E."/>
        </authorList>
    </citation>
    <scope>NUCLEOTIDE SEQUENCE [LARGE SCALE GENOMIC DNA]</scope>
</reference>
<name>H2YTK3_CIOSA</name>
<evidence type="ECO:0000256" key="14">
    <source>
        <dbReference type="ARBA" id="ARBA00023136"/>
    </source>
</evidence>
<keyword evidence="13" id="KW-0965">Cell junction</keyword>
<dbReference type="InterPro" id="IPR005189">
    <property type="entry name" value="Focal_adhesion_kin_target_dom"/>
</dbReference>
<dbReference type="Pfam" id="PF18038">
    <property type="entry name" value="FERM_N_2"/>
    <property type="match status" value="1"/>
</dbReference>
<keyword evidence="9" id="KW-0808">Transferase</keyword>
<dbReference type="FunCoup" id="H2YTK3">
    <property type="interactions" value="101"/>
</dbReference>
<evidence type="ECO:0000256" key="9">
    <source>
        <dbReference type="ARBA" id="ARBA00022679"/>
    </source>
</evidence>
<dbReference type="GO" id="GO:0005886">
    <property type="term" value="C:plasma membrane"/>
    <property type="evidence" value="ECO:0007669"/>
    <property type="project" value="UniProtKB-SubCell"/>
</dbReference>
<dbReference type="InterPro" id="IPR035963">
    <property type="entry name" value="FERM_2"/>
</dbReference>
<evidence type="ECO:0000256" key="11">
    <source>
        <dbReference type="ARBA" id="ARBA00022777"/>
    </source>
</evidence>
<evidence type="ECO:0000259" key="20">
    <source>
        <dbReference type="PROSITE" id="PS50011"/>
    </source>
</evidence>
<dbReference type="PRINTS" id="PR00109">
    <property type="entry name" value="TYRKINASE"/>
</dbReference>
<keyword evidence="16" id="KW-0966">Cell projection</keyword>
<dbReference type="GO" id="GO:0005925">
    <property type="term" value="C:focal adhesion"/>
    <property type="evidence" value="ECO:0007669"/>
    <property type="project" value="UniProtKB-SubCell"/>
</dbReference>
<dbReference type="Gene3D" id="2.30.29.30">
    <property type="entry name" value="Pleckstrin-homology domain (PH domain)/Phosphotyrosine-binding domain (PTB)"/>
    <property type="match status" value="1"/>
</dbReference>
<reference evidence="22" key="3">
    <citation type="submission" date="2025-09" db="UniProtKB">
        <authorList>
            <consortium name="Ensembl"/>
        </authorList>
    </citation>
    <scope>IDENTIFICATION</scope>
</reference>
<evidence type="ECO:0000256" key="2">
    <source>
        <dbReference type="ARBA" id="ARBA00004316"/>
    </source>
</evidence>
<dbReference type="STRING" id="51511.ENSCSAVP00000008663"/>
<dbReference type="InterPro" id="IPR029071">
    <property type="entry name" value="Ubiquitin-like_domsf"/>
</dbReference>
<keyword evidence="7" id="KW-0963">Cytoplasm</keyword>
<evidence type="ECO:0000256" key="8">
    <source>
        <dbReference type="ARBA" id="ARBA00022553"/>
    </source>
</evidence>
<evidence type="ECO:0000256" key="4">
    <source>
        <dbReference type="ARBA" id="ARBA00004496"/>
    </source>
</evidence>
<comment type="subcellular location">
    <subcellularLocation>
        <location evidence="1">Cell junction</location>
        <location evidence="1">Focal adhesion</location>
    </subcellularLocation>
    <subcellularLocation>
        <location evidence="3">Cell membrane</location>
        <topology evidence="3">Peripheral membrane protein</topology>
        <orientation evidence="3">Cytoplasmic side</orientation>
    </subcellularLocation>
    <subcellularLocation>
        <location evidence="2">Cell projection</location>
    </subcellularLocation>
    <subcellularLocation>
        <location evidence="4">Cytoplasm</location>
    </subcellularLocation>
</comment>
<dbReference type="SUPFAM" id="SSF47031">
    <property type="entry name" value="Second domain of FERM"/>
    <property type="match status" value="1"/>
</dbReference>
<dbReference type="InterPro" id="IPR036137">
    <property type="entry name" value="Focal_adhe_kin_target_dom_sf"/>
</dbReference>
<evidence type="ECO:0000256" key="13">
    <source>
        <dbReference type="ARBA" id="ARBA00022949"/>
    </source>
</evidence>
<dbReference type="CDD" id="cd14473">
    <property type="entry name" value="FERM_B-lobe"/>
    <property type="match status" value="1"/>
</dbReference>
<evidence type="ECO:0000256" key="12">
    <source>
        <dbReference type="ARBA" id="ARBA00022840"/>
    </source>
</evidence>
<dbReference type="Ensembl" id="ENSCSAVT00000008773.1">
    <property type="protein sequence ID" value="ENSCSAVP00000008663.1"/>
    <property type="gene ID" value="ENSCSAVG00000005150.1"/>
</dbReference>
<dbReference type="Pfam" id="PF21477">
    <property type="entry name" value="FERM_C_FAK1"/>
    <property type="match status" value="1"/>
</dbReference>
<feature type="domain" description="FERM" evidence="21">
    <location>
        <begin position="9"/>
        <end position="338"/>
    </location>
</feature>
<dbReference type="GO" id="GO:0007172">
    <property type="term" value="P:signal complex assembly"/>
    <property type="evidence" value="ECO:0007669"/>
    <property type="project" value="InterPro"/>
</dbReference>
<evidence type="ECO:0000256" key="3">
    <source>
        <dbReference type="ARBA" id="ARBA00004413"/>
    </source>
</evidence>
<dbReference type="eggNOG" id="KOG4257">
    <property type="taxonomic scope" value="Eukaryota"/>
</dbReference>
<proteinExistence type="predicted"/>
<dbReference type="PROSITE" id="PS50057">
    <property type="entry name" value="FERM_3"/>
    <property type="match status" value="1"/>
</dbReference>
<dbReference type="SMART" id="SM00295">
    <property type="entry name" value="B41"/>
    <property type="match status" value="1"/>
</dbReference>
<evidence type="ECO:0000313" key="23">
    <source>
        <dbReference type="Proteomes" id="UP000007875"/>
    </source>
</evidence>
<dbReference type="InterPro" id="IPR000719">
    <property type="entry name" value="Prot_kinase_dom"/>
</dbReference>
<keyword evidence="12 18" id="KW-0067">ATP-binding</keyword>
<dbReference type="GO" id="GO:0042995">
    <property type="term" value="C:cell projection"/>
    <property type="evidence" value="ECO:0007669"/>
    <property type="project" value="UniProtKB-SubCell"/>
</dbReference>
<evidence type="ECO:0000256" key="7">
    <source>
        <dbReference type="ARBA" id="ARBA00022490"/>
    </source>
</evidence>
<evidence type="ECO:0000313" key="22">
    <source>
        <dbReference type="Ensembl" id="ENSCSAVP00000008663.1"/>
    </source>
</evidence>
<dbReference type="PROSITE" id="PS00109">
    <property type="entry name" value="PROTEIN_KINASE_TYR"/>
    <property type="match status" value="1"/>
</dbReference>
<dbReference type="GO" id="GO:0005524">
    <property type="term" value="F:ATP binding"/>
    <property type="evidence" value="ECO:0007669"/>
    <property type="project" value="UniProtKB-UniRule"/>
</dbReference>
<dbReference type="FunFam" id="1.20.80.10:FF:000004">
    <property type="entry name" value="Protein-tyrosine kinase 2-beta isoform 1"/>
    <property type="match status" value="1"/>
</dbReference>
<dbReference type="PANTHER" id="PTHR46221">
    <property type="entry name" value="FERM AND PDZ DOMAIN-CONTAINING PROTEIN FAMILY MEMBER"/>
    <property type="match status" value="1"/>
</dbReference>
<keyword evidence="11" id="KW-0418">Kinase</keyword>
<feature type="domain" description="Protein kinase" evidence="20">
    <location>
        <begin position="432"/>
        <end position="689"/>
    </location>
</feature>
<dbReference type="GO" id="GO:0008284">
    <property type="term" value="P:positive regulation of cell population proliferation"/>
    <property type="evidence" value="ECO:0007669"/>
    <property type="project" value="UniProtKB-ARBA"/>
</dbReference>
<dbReference type="SUPFAM" id="SSF68993">
    <property type="entry name" value="FAT domain of focal adhesion kinase"/>
    <property type="match status" value="1"/>
</dbReference>
<dbReference type="PROSITE" id="PS00107">
    <property type="entry name" value="PROTEIN_KINASE_ATP"/>
    <property type="match status" value="1"/>
</dbReference>
<evidence type="ECO:0000256" key="18">
    <source>
        <dbReference type="PROSITE-ProRule" id="PRU10141"/>
    </source>
</evidence>
<dbReference type="Gene3D" id="1.10.510.10">
    <property type="entry name" value="Transferase(Phosphotransferase) domain 1"/>
    <property type="match status" value="1"/>
</dbReference>
<dbReference type="GeneTree" id="ENSGT00940000168088"/>
<reference evidence="22" key="2">
    <citation type="submission" date="2025-08" db="UniProtKB">
        <authorList>
            <consortium name="Ensembl"/>
        </authorList>
    </citation>
    <scope>IDENTIFICATION</scope>
</reference>
<dbReference type="CDD" id="cd13190">
    <property type="entry name" value="FERM_C_FAK1"/>
    <property type="match status" value="1"/>
</dbReference>
<keyword evidence="15" id="KW-0829">Tyrosine-protein kinase</keyword>
<dbReference type="Gene3D" id="1.20.80.10">
    <property type="match status" value="1"/>
</dbReference>
<keyword evidence="10 18" id="KW-0547">Nucleotide-binding</keyword>
<dbReference type="PANTHER" id="PTHR46221:SF9">
    <property type="entry name" value="NON-SPECIFIC PROTEIN-TYROSINE KINASE"/>
    <property type="match status" value="1"/>
</dbReference>
<dbReference type="InterPro" id="IPR020635">
    <property type="entry name" value="Tyr_kinase_cat_dom"/>
</dbReference>
<dbReference type="InterPro" id="IPR017441">
    <property type="entry name" value="Protein_kinase_ATP_BS"/>
</dbReference>
<dbReference type="Gene3D" id="3.30.200.20">
    <property type="entry name" value="Phosphorylase Kinase, domain 1"/>
    <property type="match status" value="1"/>
</dbReference>
<dbReference type="InterPro" id="IPR014352">
    <property type="entry name" value="FERM/acyl-CoA-bd_prot_sf"/>
</dbReference>
<dbReference type="Pfam" id="PF03623">
    <property type="entry name" value="Focal_AT"/>
    <property type="match status" value="1"/>
</dbReference>
<evidence type="ECO:0000256" key="5">
    <source>
        <dbReference type="ARBA" id="ARBA00011903"/>
    </source>
</evidence>
<dbReference type="Proteomes" id="UP000007875">
    <property type="component" value="Unassembled WGS sequence"/>
</dbReference>
<sequence>PSVATLEKSLIKIHQVNNATSTVKYVETIDIKGIIRAVTHRIHPDGLHFEDCFGLRLRHIKSGDIFWLHFSQTMTEVKEKYEIIHPIEECKYELRVRYIPRSIQDMLDRDRSTFNYYHNQVFSDYLEAVAEKVDHETAIKLGCLEIRRYFKDMPSTVFEKKSNFELLEREVGLRKFLPKSVVDSMKTKDLRRIITREFKTVSHLTEEQCVFRFFEILKKITRFDQEIFRCALGTGWSVAVELVVGPEDGISYWTDKGSTPTILAEFSQVLSIQTDSSTDPSKKGVLLLKIHGANDVSTIQMFHCNLFIPLTITTTSLFVAENIADLIDGYCRLVNNTDQSLIVRAVKLFHNVANRSCFNCMKLVQVISQHEIERSTPFVPVDPRPLPSITLNDTNNRKSFPCVTDTDDYAEITEDLYNVPEHFDYEINRDNIHVVTTVGEGQFGDVHKGIYSTREIPEMPVAIKTCKFQGQDGMGMADRLLEEAHTMRQFEHPHIVRLIGVCTEEPVWIVMEFCKYGEMRSYLQTNKHSLDTTMLITYTYQLSQALCYLEQKKFVHRDVAARNILVAQPDCIKLGDFGLSRYMEDQNYYTASKGKLPIKWMAPESINFRRFTTATDVWMFAVCCWEILMMGVKPFQGVKNNDVIGKIEAGERLAMPSNCRPAMYSLMSRCWSYDPGFRPLFEEIQHELCMILDEATQQQEELRRLESGGLAAQWHSDEPPPKEKLRQLQLEESKLEENLRLQQKQAEADKLWLQQEEQQLVMTMMYTEGNQLTFIYLPQNPERTPTNGDVEQDPDHLYQSADEVRQRREASGEFEFSCNALKRQIRYATKNAMNAPPPPSMPPAKPPRNLSTKDPTPTMKLDREGDTVYRDTMLVVKAVLQANQEIMGAKSEEIFVLVKNIGKALKELCTSLDQEITSLPADYHREIDMAQKTTNKDLAQVINQMKLVKRFYSTTQVTDYKKCMMAATQVLAMDAKNLLDVVDKARLSQFAGASQNGDEGS</sequence>
<comment type="catalytic activity">
    <reaction evidence="17">
        <text>L-tyrosyl-[protein] + ATP = O-phospho-L-tyrosyl-[protein] + ADP + H(+)</text>
        <dbReference type="Rhea" id="RHEA:10596"/>
        <dbReference type="Rhea" id="RHEA-COMP:10136"/>
        <dbReference type="Rhea" id="RHEA-COMP:20101"/>
        <dbReference type="ChEBI" id="CHEBI:15378"/>
        <dbReference type="ChEBI" id="CHEBI:30616"/>
        <dbReference type="ChEBI" id="CHEBI:46858"/>
        <dbReference type="ChEBI" id="CHEBI:61978"/>
        <dbReference type="ChEBI" id="CHEBI:456216"/>
        <dbReference type="EC" id="2.7.10.2"/>
    </reaction>
</comment>
<dbReference type="SUPFAM" id="SSF50729">
    <property type="entry name" value="PH domain-like"/>
    <property type="match status" value="1"/>
</dbReference>
<dbReference type="InterPro" id="IPR041390">
    <property type="entry name" value="FADK_N"/>
</dbReference>
<dbReference type="PROSITE" id="PS50011">
    <property type="entry name" value="PROTEIN_KINASE_DOM"/>
    <property type="match status" value="1"/>
</dbReference>
<accession>H2YTK3</accession>
<dbReference type="FunFam" id="1.10.510.10:FF:000039">
    <property type="entry name" value="Focal adhesion kinase, isoform D"/>
    <property type="match status" value="1"/>
</dbReference>
<evidence type="ECO:0000256" key="15">
    <source>
        <dbReference type="ARBA" id="ARBA00023137"/>
    </source>
</evidence>
<dbReference type="InterPro" id="IPR008266">
    <property type="entry name" value="Tyr_kinase_AS"/>
</dbReference>
<evidence type="ECO:0000256" key="17">
    <source>
        <dbReference type="ARBA" id="ARBA00051245"/>
    </source>
</evidence>
<evidence type="ECO:0000256" key="6">
    <source>
        <dbReference type="ARBA" id="ARBA00022475"/>
    </source>
</evidence>
<dbReference type="SUPFAM" id="SSF54236">
    <property type="entry name" value="Ubiquitin-like"/>
    <property type="match status" value="1"/>
</dbReference>
<protein>
    <recommendedName>
        <fullName evidence="5">non-specific protein-tyrosine kinase</fullName>
        <ecNumber evidence="5">2.7.10.2</ecNumber>
    </recommendedName>
</protein>
<keyword evidence="14" id="KW-0472">Membrane</keyword>
<dbReference type="AlphaFoldDB" id="H2YTK3"/>
<feature type="region of interest" description="Disordered" evidence="19">
    <location>
        <begin position="832"/>
        <end position="862"/>
    </location>
</feature>
<organism evidence="22 23">
    <name type="scientific">Ciona savignyi</name>
    <name type="common">Pacific transparent sea squirt</name>
    <dbReference type="NCBI Taxonomy" id="51511"/>
    <lineage>
        <taxon>Eukaryota</taxon>
        <taxon>Metazoa</taxon>
        <taxon>Chordata</taxon>
        <taxon>Tunicata</taxon>
        <taxon>Ascidiacea</taxon>
        <taxon>Phlebobranchia</taxon>
        <taxon>Cionidae</taxon>
        <taxon>Ciona</taxon>
    </lineage>
</organism>
<keyword evidence="8" id="KW-0597">Phosphoprotein</keyword>
<dbReference type="SUPFAM" id="SSF56112">
    <property type="entry name" value="Protein kinase-like (PK-like)"/>
    <property type="match status" value="1"/>
</dbReference>
<evidence type="ECO:0000259" key="21">
    <source>
        <dbReference type="PROSITE" id="PS50057"/>
    </source>
</evidence>
<evidence type="ECO:0000256" key="19">
    <source>
        <dbReference type="SAM" id="MobiDB-lite"/>
    </source>
</evidence>
<dbReference type="Pfam" id="PF07714">
    <property type="entry name" value="PK_Tyr_Ser-Thr"/>
    <property type="match status" value="1"/>
</dbReference>
<dbReference type="GO" id="GO:0005737">
    <property type="term" value="C:cytoplasm"/>
    <property type="evidence" value="ECO:0007669"/>
    <property type="project" value="UniProtKB-SubCell"/>
</dbReference>
<dbReference type="Gene3D" id="1.20.120.330">
    <property type="entry name" value="Nucleotidyltransferases domain 2"/>
    <property type="match status" value="1"/>
</dbReference>
<dbReference type="InterPro" id="IPR011993">
    <property type="entry name" value="PH-like_dom_sf"/>
</dbReference>
<feature type="binding site" evidence="18">
    <location>
        <position position="464"/>
    </location>
    <ligand>
        <name>ATP</name>
        <dbReference type="ChEBI" id="CHEBI:30616"/>
    </ligand>
</feature>
<keyword evidence="6" id="KW-1003">Cell membrane</keyword>
<keyword evidence="23" id="KW-1185">Reference proteome</keyword>
<dbReference type="InterPro" id="IPR001245">
    <property type="entry name" value="Ser-Thr/Tyr_kinase_cat_dom"/>
</dbReference>
<dbReference type="InterPro" id="IPR049385">
    <property type="entry name" value="FAK1-like_FERM_C"/>
</dbReference>
<dbReference type="SMART" id="SM00219">
    <property type="entry name" value="TyrKc"/>
    <property type="match status" value="1"/>
</dbReference>
<dbReference type="InterPro" id="IPR011009">
    <property type="entry name" value="Kinase-like_dom_sf"/>
</dbReference>
<dbReference type="InterPro" id="IPR019748">
    <property type="entry name" value="FERM_central"/>
</dbReference>
<feature type="compositionally biased region" description="Pro residues" evidence="19">
    <location>
        <begin position="835"/>
        <end position="846"/>
    </location>
</feature>
<dbReference type="Pfam" id="PF00373">
    <property type="entry name" value="FERM_M"/>
    <property type="match status" value="1"/>
</dbReference>
<evidence type="ECO:0000256" key="16">
    <source>
        <dbReference type="ARBA" id="ARBA00023273"/>
    </source>
</evidence>
<dbReference type="InParanoid" id="H2YTK3"/>
<dbReference type="InterPro" id="IPR041784">
    <property type="entry name" value="FAK1/PYK2_FERM_C"/>
</dbReference>
<dbReference type="EC" id="2.7.10.2" evidence="5"/>
<evidence type="ECO:0000256" key="10">
    <source>
        <dbReference type="ARBA" id="ARBA00022741"/>
    </source>
</evidence>
<dbReference type="InterPro" id="IPR019749">
    <property type="entry name" value="Band_41_domain"/>
</dbReference>
<dbReference type="GO" id="GO:0004715">
    <property type="term" value="F:non-membrane spanning protein tyrosine kinase activity"/>
    <property type="evidence" value="ECO:0007669"/>
    <property type="project" value="UniProtKB-EC"/>
</dbReference>
<dbReference type="Gene3D" id="3.10.20.90">
    <property type="entry name" value="Phosphatidylinositol 3-kinase Catalytic Subunit, Chain A, domain 1"/>
    <property type="match status" value="1"/>
</dbReference>
<evidence type="ECO:0000256" key="1">
    <source>
        <dbReference type="ARBA" id="ARBA00004246"/>
    </source>
</evidence>
<dbReference type="InterPro" id="IPR000299">
    <property type="entry name" value="FERM_domain"/>
</dbReference>
<dbReference type="FunFam" id="2.30.29.30:FF:000058">
    <property type="entry name" value="focal adhesion kinase 1 isoform X1"/>
    <property type="match status" value="1"/>
</dbReference>